<comment type="caution">
    <text evidence="7">The sequence shown here is derived from an EMBL/GenBank/DDBJ whole genome shotgun (WGS) entry which is preliminary data.</text>
</comment>
<feature type="binding site" evidence="6">
    <location>
        <begin position="184"/>
        <end position="189"/>
    </location>
    <ligand>
        <name>NAD(+)</name>
        <dbReference type="ChEBI" id="CHEBI:57540"/>
    </ligand>
</feature>
<dbReference type="EC" id="2.7.1.23" evidence="6"/>
<reference evidence="7 8" key="1">
    <citation type="submission" date="2020-10" db="EMBL/GenBank/DDBJ databases">
        <title>Sequencing the genomes of 1000 actinobacteria strains.</title>
        <authorList>
            <person name="Klenk H.-P."/>
        </authorList>
    </citation>
    <scope>NUCLEOTIDE SEQUENCE [LARGE SCALE GENOMIC DNA]</scope>
    <source>
        <strain evidence="7 8">DSM 43173</strain>
    </source>
</reference>
<gene>
    <name evidence="6" type="primary">nadK</name>
    <name evidence="7" type="ORF">H4W80_003172</name>
</gene>
<dbReference type="PANTHER" id="PTHR20275">
    <property type="entry name" value="NAD KINASE"/>
    <property type="match status" value="1"/>
</dbReference>
<comment type="caution">
    <text evidence="6">Lacks conserved residue(s) required for the propagation of feature annotation.</text>
</comment>
<evidence type="ECO:0000313" key="8">
    <source>
        <dbReference type="Proteomes" id="UP000633509"/>
    </source>
</evidence>
<evidence type="ECO:0000256" key="6">
    <source>
        <dbReference type="HAMAP-Rule" id="MF_00361"/>
    </source>
</evidence>
<dbReference type="EMBL" id="JADBEK010000001">
    <property type="protein sequence ID" value="MBE1584914.1"/>
    <property type="molecule type" value="Genomic_DNA"/>
</dbReference>
<keyword evidence="1 6" id="KW-0808">Transferase</keyword>
<evidence type="ECO:0000256" key="5">
    <source>
        <dbReference type="ARBA" id="ARBA00047925"/>
    </source>
</evidence>
<dbReference type="RefSeq" id="WP_192785750.1">
    <property type="nucleotide sequence ID" value="NZ_JADBEK010000001.1"/>
</dbReference>
<comment type="function">
    <text evidence="6">Involved in the regulation of the intracellular balance of NAD and NADP, and is a key enzyme in the biosynthesis of NADP. Catalyzes specifically the phosphorylation on 2'-hydroxyl of the adenosine moiety of NAD to yield NADP.</text>
</comment>
<dbReference type="InterPro" id="IPR017438">
    <property type="entry name" value="ATP-NAD_kinase_N"/>
</dbReference>
<evidence type="ECO:0000313" key="7">
    <source>
        <dbReference type="EMBL" id="MBE1584914.1"/>
    </source>
</evidence>
<keyword evidence="6" id="KW-0963">Cytoplasm</keyword>
<comment type="cofactor">
    <cofactor evidence="6">
        <name>a divalent metal cation</name>
        <dbReference type="ChEBI" id="CHEBI:60240"/>
    </cofactor>
</comment>
<protein>
    <recommendedName>
        <fullName evidence="6">NAD kinase</fullName>
        <ecNumber evidence="6">2.7.1.23</ecNumber>
    </recommendedName>
    <alternativeName>
        <fullName evidence="6">ATP-dependent NAD kinase</fullName>
    </alternativeName>
</protein>
<comment type="catalytic activity">
    <reaction evidence="5 6">
        <text>NAD(+) + ATP = ADP + NADP(+) + H(+)</text>
        <dbReference type="Rhea" id="RHEA:18629"/>
        <dbReference type="ChEBI" id="CHEBI:15378"/>
        <dbReference type="ChEBI" id="CHEBI:30616"/>
        <dbReference type="ChEBI" id="CHEBI:57540"/>
        <dbReference type="ChEBI" id="CHEBI:58349"/>
        <dbReference type="ChEBI" id="CHEBI:456216"/>
        <dbReference type="EC" id="2.7.1.23"/>
    </reaction>
</comment>
<evidence type="ECO:0000256" key="3">
    <source>
        <dbReference type="ARBA" id="ARBA00022857"/>
    </source>
</evidence>
<evidence type="ECO:0000256" key="2">
    <source>
        <dbReference type="ARBA" id="ARBA00022777"/>
    </source>
</evidence>
<feature type="active site" description="Proton acceptor" evidence="6">
    <location>
        <position position="71"/>
    </location>
</feature>
<dbReference type="NCBIfam" id="NF002892">
    <property type="entry name" value="PRK03372.1"/>
    <property type="match status" value="1"/>
</dbReference>
<evidence type="ECO:0000256" key="1">
    <source>
        <dbReference type="ARBA" id="ARBA00022679"/>
    </source>
</evidence>
<dbReference type="InterPro" id="IPR017437">
    <property type="entry name" value="ATP-NAD_kinase_PpnK-typ_C"/>
</dbReference>
<feature type="binding site" evidence="6">
    <location>
        <begin position="145"/>
        <end position="146"/>
    </location>
    <ligand>
        <name>NAD(+)</name>
        <dbReference type="ChEBI" id="CHEBI:57540"/>
    </ligand>
</feature>
<feature type="binding site" evidence="6">
    <location>
        <position position="76"/>
    </location>
    <ligand>
        <name>NAD(+)</name>
        <dbReference type="ChEBI" id="CHEBI:57540"/>
    </ligand>
</feature>
<organism evidence="7 8">
    <name type="scientific">Nonomuraea angiospora</name>
    <dbReference type="NCBI Taxonomy" id="46172"/>
    <lineage>
        <taxon>Bacteria</taxon>
        <taxon>Bacillati</taxon>
        <taxon>Actinomycetota</taxon>
        <taxon>Actinomycetes</taxon>
        <taxon>Streptosporangiales</taxon>
        <taxon>Streptosporangiaceae</taxon>
        <taxon>Nonomuraea</taxon>
    </lineage>
</organism>
<dbReference type="Proteomes" id="UP000633509">
    <property type="component" value="Unassembled WGS sequence"/>
</dbReference>
<dbReference type="Gene3D" id="2.60.200.30">
    <property type="entry name" value="Probable inorganic polyphosphate/atp-NAD kinase, domain 2"/>
    <property type="match status" value="1"/>
</dbReference>
<keyword evidence="3 6" id="KW-0521">NADP</keyword>
<keyword evidence="8" id="KW-1185">Reference proteome</keyword>
<dbReference type="InterPro" id="IPR016064">
    <property type="entry name" value="NAD/diacylglycerol_kinase_sf"/>
</dbReference>
<dbReference type="Pfam" id="PF20143">
    <property type="entry name" value="NAD_kinase_C"/>
    <property type="match status" value="1"/>
</dbReference>
<name>A0ABR9LW81_9ACTN</name>
<feature type="binding site" evidence="6">
    <location>
        <position position="173"/>
    </location>
    <ligand>
        <name>NAD(+)</name>
        <dbReference type="ChEBI" id="CHEBI:57540"/>
    </ligand>
</feature>
<comment type="subcellular location">
    <subcellularLocation>
        <location evidence="6">Cytoplasm</location>
    </subcellularLocation>
</comment>
<dbReference type="PANTHER" id="PTHR20275:SF0">
    <property type="entry name" value="NAD KINASE"/>
    <property type="match status" value="1"/>
</dbReference>
<keyword evidence="2 6" id="KW-0418">Kinase</keyword>
<keyword evidence="6" id="KW-0067">ATP-binding</keyword>
<proteinExistence type="inferred from homology"/>
<sequence>MKRTVLVAVHTGRDAAVESARLVINRLVDAGINVRVLESEYVEVGCGGVEAVPGDPGAVKDAEVMIVLGGDGTLLRAAELTKPAGTPLLGVNLGHVGFLAEAEVADLAEAVDSVVAGRYDVEERMTIDVLARQNGRVIADTWALNEVTVEKQERMLEVVAEIDGRPLSRWGCDGVICATPTGSTAYAFSAGGPVVWPEVEALLMVPISAHALFARPLVVSPRSTLAVEILPETPGGVLWCDGRRRFELPSGSRVEVRRGAEPVRLARLHGVENSGAPFTDRLVAKFELPVQGWRGRVRP</sequence>
<feature type="binding site" evidence="6">
    <location>
        <begin position="71"/>
        <end position="72"/>
    </location>
    <ligand>
        <name>NAD(+)</name>
        <dbReference type="ChEBI" id="CHEBI:57540"/>
    </ligand>
</feature>
<dbReference type="GO" id="GO:0003951">
    <property type="term" value="F:NAD+ kinase activity"/>
    <property type="evidence" value="ECO:0007669"/>
    <property type="project" value="UniProtKB-EC"/>
</dbReference>
<evidence type="ECO:0000256" key="4">
    <source>
        <dbReference type="ARBA" id="ARBA00023027"/>
    </source>
</evidence>
<keyword evidence="6" id="KW-0547">Nucleotide-binding</keyword>
<dbReference type="Pfam" id="PF01513">
    <property type="entry name" value="NAD_kinase"/>
    <property type="match status" value="1"/>
</dbReference>
<dbReference type="SUPFAM" id="SSF111331">
    <property type="entry name" value="NAD kinase/diacylglycerol kinase-like"/>
    <property type="match status" value="1"/>
</dbReference>
<dbReference type="InterPro" id="IPR002504">
    <property type="entry name" value="NADK"/>
</dbReference>
<comment type="similarity">
    <text evidence="6">Belongs to the NAD kinase family.</text>
</comment>
<accession>A0ABR9LW81</accession>
<dbReference type="HAMAP" id="MF_00361">
    <property type="entry name" value="NAD_kinase"/>
    <property type="match status" value="1"/>
</dbReference>
<keyword evidence="4 6" id="KW-0520">NAD</keyword>
<dbReference type="Gene3D" id="3.40.50.10330">
    <property type="entry name" value="Probable inorganic polyphosphate/atp-NAD kinase, domain 1"/>
    <property type="match status" value="1"/>
</dbReference>